<comment type="caution">
    <text evidence="4">The sequence shown here is derived from an EMBL/GenBank/DDBJ whole genome shotgun (WGS) entry which is preliminary data.</text>
</comment>
<keyword evidence="5" id="KW-1185">Reference proteome</keyword>
<comment type="similarity">
    <text evidence="2">Belongs to the eukaryotic/archaeal RNase P protein component 3 family.</text>
</comment>
<protein>
    <submittedName>
        <fullName evidence="4">Uncharacterized protein</fullName>
    </submittedName>
</protein>
<evidence type="ECO:0000256" key="3">
    <source>
        <dbReference type="ARBA" id="ARBA00022694"/>
    </source>
</evidence>
<reference evidence="5" key="2">
    <citation type="journal article" date="2020" name="Data Brief">
        <title>Transcriptome dataset of Babesia bovis life stages within vertebrate and invertebrate hosts.</title>
        <authorList>
            <person name="Ueti M.W."/>
            <person name="Johnson W.C."/>
            <person name="Kappmeyer L.S."/>
            <person name="Herndon D.R."/>
            <person name="Mousel M.R."/>
            <person name="Reif K.E."/>
            <person name="Taus N.S."/>
            <person name="Ifeonu O.O."/>
            <person name="Silva J.C."/>
            <person name="Suarez C.E."/>
            <person name="Brayton K.A."/>
        </authorList>
    </citation>
    <scope>NUCLEOTIDE SEQUENCE [LARGE SCALE GENOMIC DNA]</scope>
</reference>
<dbReference type="PANTHER" id="PTHR13031:SF0">
    <property type="entry name" value="RIBONUCLEASE P PROTEIN SUBUNIT P30"/>
    <property type="match status" value="1"/>
</dbReference>
<accession>A7AX55</accession>
<gene>
    <name evidence="4" type="ORF">BBOV_I000340</name>
</gene>
<dbReference type="STRING" id="5865.A7AX55"/>
<dbReference type="Pfam" id="PF01876">
    <property type="entry name" value="RNase_P_p30"/>
    <property type="match status" value="1"/>
</dbReference>
<reference evidence="5" key="3">
    <citation type="journal article" date="2021" name="Int. J. Parasitol.">
        <title>Comparative analysis of gene expression between Babesia bovis blood stages and kinetes allowed by improved genome annotation.</title>
        <authorList>
            <person name="Ueti M.W."/>
            <person name="Johnson W.C."/>
            <person name="Kappmeyer L.S."/>
            <person name="Herndon D.R."/>
            <person name="Mousel M.R."/>
            <person name="Reif K.E."/>
            <person name="Taus N.S."/>
            <person name="Ifeonu O.O."/>
            <person name="Silva J.C."/>
            <person name="Suarez C.E."/>
            <person name="Brayton K.A."/>
        </authorList>
    </citation>
    <scope>NUCLEOTIDE SEQUENCE [LARGE SCALE GENOMIC DNA]</scope>
</reference>
<dbReference type="KEGG" id="bbo:BBOV_I000340"/>
<name>A7AX55_BABBO</name>
<evidence type="ECO:0000256" key="1">
    <source>
        <dbReference type="ARBA" id="ARBA00004123"/>
    </source>
</evidence>
<dbReference type="OMA" id="EFEIFSV"/>
<dbReference type="eggNOG" id="KOG2363">
    <property type="taxonomic scope" value="Eukaryota"/>
</dbReference>
<keyword evidence="3" id="KW-0819">tRNA processing</keyword>
<dbReference type="AlphaFoldDB" id="A7AX55"/>
<dbReference type="GeneID" id="5476899"/>
<dbReference type="Gene3D" id="3.20.20.140">
    <property type="entry name" value="Metal-dependent hydrolases"/>
    <property type="match status" value="1"/>
</dbReference>
<dbReference type="EMBL" id="AAXT01000006">
    <property type="protein sequence ID" value="EDO05128.1"/>
    <property type="molecule type" value="Genomic_DNA"/>
</dbReference>
<organism evidence="4 5">
    <name type="scientific">Babesia bovis</name>
    <dbReference type="NCBI Taxonomy" id="5865"/>
    <lineage>
        <taxon>Eukaryota</taxon>
        <taxon>Sar</taxon>
        <taxon>Alveolata</taxon>
        <taxon>Apicomplexa</taxon>
        <taxon>Aconoidasida</taxon>
        <taxon>Piroplasmida</taxon>
        <taxon>Babesiidae</taxon>
        <taxon>Babesia</taxon>
    </lineage>
</organism>
<dbReference type="RefSeq" id="XP_001608696.1">
    <property type="nucleotide sequence ID" value="XM_001608646.1"/>
</dbReference>
<sequence>MIDFNVPWNNGCDLNAWLNASREYGWSALCLNVYYSIDNAGIHELRTRLPRAPPSDSGTAPKVVTTLGRITPLGSNVIRRATLVLQEGFQPTSVNKILDSRDYDVVAVMPTTQKTLQAACEVLNCDLINLDYFCHYAQFKVKRGMATSALHRGCYFEVNMATLDHIEGLGDSGNRASKEVAKVFRMQLARVLNYIPLNRLVISPGHTDYRRLVDASTFVGSCDELLSSATGERCSTRVCVTEAPRGCLAKGAARRTYGTGIVINMASEELGTKFNWVQKEPLDKD</sequence>
<dbReference type="InterPro" id="IPR016195">
    <property type="entry name" value="Pol/histidinol_Pase-like"/>
</dbReference>
<dbReference type="PANTHER" id="PTHR13031">
    <property type="entry name" value="RIBONUCLEASE P SUBUNIT P30"/>
    <property type="match status" value="1"/>
</dbReference>
<evidence type="ECO:0000256" key="2">
    <source>
        <dbReference type="ARBA" id="ARBA00007331"/>
    </source>
</evidence>
<dbReference type="GO" id="GO:0005634">
    <property type="term" value="C:nucleus"/>
    <property type="evidence" value="ECO:0007669"/>
    <property type="project" value="UniProtKB-SubCell"/>
</dbReference>
<evidence type="ECO:0000313" key="5">
    <source>
        <dbReference type="Proteomes" id="UP000002173"/>
    </source>
</evidence>
<dbReference type="InterPro" id="IPR002738">
    <property type="entry name" value="RNase_P_p30"/>
</dbReference>
<reference evidence="4 5" key="1">
    <citation type="journal article" date="2007" name="PLoS Pathog.">
        <title>Genome sequence of Babesia bovis and comparative analysis of apicomplexan hemoprotozoa.</title>
        <authorList>
            <person name="Brayton K.A."/>
            <person name="Lau A.O.T."/>
            <person name="Herndon D.R."/>
            <person name="Hannick L."/>
            <person name="Kappmeyer L.S."/>
            <person name="Berens S.J."/>
            <person name="Bidwell S.L."/>
            <person name="Brown W.C."/>
            <person name="Crabtree J."/>
            <person name="Fadrosh D."/>
            <person name="Feldblum T."/>
            <person name="Forberger H.A."/>
            <person name="Haas B.J."/>
            <person name="Howell J.M."/>
            <person name="Khouri H."/>
            <person name="Koo H."/>
            <person name="Mann D.J."/>
            <person name="Norimine J."/>
            <person name="Paulsen I.T."/>
            <person name="Radune D."/>
            <person name="Ren Q."/>
            <person name="Smith R.K. Jr."/>
            <person name="Suarez C.E."/>
            <person name="White O."/>
            <person name="Wortman J.R."/>
            <person name="Knowles D.P. Jr."/>
            <person name="McElwain T.F."/>
            <person name="Nene V.M."/>
        </authorList>
    </citation>
    <scope>NUCLEOTIDE SEQUENCE [LARGE SCALE GENOMIC DNA]</scope>
    <source>
        <strain evidence="4">T2Bo</strain>
    </source>
</reference>
<dbReference type="Proteomes" id="UP000002173">
    <property type="component" value="Unassembled WGS sequence"/>
</dbReference>
<dbReference type="VEuPathDB" id="PiroplasmaDB:BBOV_I000340"/>
<proteinExistence type="inferred from homology"/>
<evidence type="ECO:0000313" key="4">
    <source>
        <dbReference type="EMBL" id="EDO05128.1"/>
    </source>
</evidence>
<dbReference type="GO" id="GO:0008033">
    <property type="term" value="P:tRNA processing"/>
    <property type="evidence" value="ECO:0007669"/>
    <property type="project" value="UniProtKB-KW"/>
</dbReference>
<dbReference type="GO" id="GO:0003723">
    <property type="term" value="F:RNA binding"/>
    <property type="evidence" value="ECO:0007669"/>
    <property type="project" value="TreeGrafter"/>
</dbReference>
<comment type="subcellular location">
    <subcellularLocation>
        <location evidence="1">Nucleus</location>
    </subcellularLocation>
</comment>
<dbReference type="InParanoid" id="A7AX55"/>
<dbReference type="SUPFAM" id="SSF89550">
    <property type="entry name" value="PHP domain-like"/>
    <property type="match status" value="1"/>
</dbReference>